<feature type="region of interest" description="Disordered" evidence="1">
    <location>
        <begin position="74"/>
        <end position="113"/>
    </location>
</feature>
<dbReference type="RefSeq" id="XP_038833985.1">
    <property type="nucleotide sequence ID" value="XM_038978057.1"/>
</dbReference>
<proteinExistence type="predicted"/>
<reference evidence="3" key="1">
    <citation type="submission" date="2025-08" db="UniProtKB">
        <authorList>
            <consortium name="RefSeq"/>
        </authorList>
    </citation>
    <scope>IDENTIFICATION</scope>
    <source>
        <tissue evidence="3">White muscle</tissue>
    </source>
</reference>
<evidence type="ECO:0000256" key="1">
    <source>
        <dbReference type="SAM" id="MobiDB-lite"/>
    </source>
</evidence>
<accession>A0A8U0PZJ5</accession>
<organism evidence="2 3">
    <name type="scientific">Salvelinus namaycush</name>
    <name type="common">Lake trout</name>
    <name type="synonym">Salmo namaycush</name>
    <dbReference type="NCBI Taxonomy" id="8040"/>
    <lineage>
        <taxon>Eukaryota</taxon>
        <taxon>Metazoa</taxon>
        <taxon>Chordata</taxon>
        <taxon>Craniata</taxon>
        <taxon>Vertebrata</taxon>
        <taxon>Euteleostomi</taxon>
        <taxon>Actinopterygii</taxon>
        <taxon>Neopterygii</taxon>
        <taxon>Teleostei</taxon>
        <taxon>Protacanthopterygii</taxon>
        <taxon>Salmoniformes</taxon>
        <taxon>Salmonidae</taxon>
        <taxon>Salmoninae</taxon>
        <taxon>Salvelinus</taxon>
    </lineage>
</organism>
<evidence type="ECO:0000313" key="3">
    <source>
        <dbReference type="RefSeq" id="XP_038833985.1"/>
    </source>
</evidence>
<dbReference type="InterPro" id="IPR027417">
    <property type="entry name" value="P-loop_NTPase"/>
</dbReference>
<evidence type="ECO:0000313" key="2">
    <source>
        <dbReference type="Proteomes" id="UP000808372"/>
    </source>
</evidence>
<dbReference type="GeneID" id="120032115"/>
<feature type="compositionally biased region" description="Polar residues" evidence="1">
    <location>
        <begin position="102"/>
        <end position="113"/>
    </location>
</feature>
<feature type="compositionally biased region" description="Polar residues" evidence="1">
    <location>
        <begin position="183"/>
        <end position="202"/>
    </location>
</feature>
<dbReference type="AlphaFoldDB" id="A0A8U0PZJ5"/>
<name>A0A8U0PZJ5_SALNM</name>
<feature type="compositionally biased region" description="Polar residues" evidence="1">
    <location>
        <begin position="82"/>
        <end position="91"/>
    </location>
</feature>
<dbReference type="KEGG" id="snh:120032115"/>
<dbReference type="Proteomes" id="UP000808372">
    <property type="component" value="Chromosome 38"/>
</dbReference>
<sequence>MITLSSSGSETETIVYVLGDGSVQTWKHVYTAVTRGQKRVYVIAKKEGMASAIKRHIIPRDTRLETLVKELLVQPGAEGQDQPDQNQTQPGTPRRAAPGFGPTQTTPLASQTSSWSLRTAYRIPVAAPRLLSTPIRAAPLHANRVQSLSTSVLSRQLWRNEPPTAPQADATDTSPMDDITFSRAYTWSPMNSSSEDPSQDQPGSCEEEKEIKMEASSSAVEDGDMGKGSHLAALPGVGGTPSKRTLGPDSEEQNVTPSKQIKVEPFDSPLGCSSLQQLSLCTPTCTFHGKRLFQGPPSDQD</sequence>
<dbReference type="Gene3D" id="3.40.50.300">
    <property type="entry name" value="P-loop containing nucleotide triphosphate hydrolases"/>
    <property type="match status" value="1"/>
</dbReference>
<feature type="region of interest" description="Disordered" evidence="1">
    <location>
        <begin position="156"/>
        <end position="268"/>
    </location>
</feature>
<protein>
    <submittedName>
        <fullName evidence="3">Uncharacterized protein LOC120032115</fullName>
    </submittedName>
</protein>
<dbReference type="CDD" id="cd18809">
    <property type="entry name" value="SF1_C_RecD"/>
    <property type="match status" value="1"/>
</dbReference>
<gene>
    <name evidence="3" type="primary">LOC120032115</name>
</gene>
<keyword evidence="2" id="KW-1185">Reference proteome</keyword>